<feature type="compositionally biased region" description="Polar residues" evidence="1">
    <location>
        <begin position="266"/>
        <end position="292"/>
    </location>
</feature>
<dbReference type="Proteomes" id="UP000515140">
    <property type="component" value="Unplaced"/>
</dbReference>
<feature type="compositionally biased region" description="Low complexity" evidence="1">
    <location>
        <begin position="12"/>
        <end position="25"/>
    </location>
</feature>
<dbReference type="AlphaFoldDB" id="A0A6P5JHN8"/>
<dbReference type="RefSeq" id="XP_020833772.1">
    <property type="nucleotide sequence ID" value="XM_020978113.1"/>
</dbReference>
<evidence type="ECO:0000313" key="3">
    <source>
        <dbReference type="RefSeq" id="XP_020833772.1"/>
    </source>
</evidence>
<feature type="compositionally biased region" description="Low complexity" evidence="1">
    <location>
        <begin position="142"/>
        <end position="160"/>
    </location>
</feature>
<evidence type="ECO:0000256" key="1">
    <source>
        <dbReference type="SAM" id="MobiDB-lite"/>
    </source>
</evidence>
<evidence type="ECO:0000313" key="2">
    <source>
        <dbReference type="Proteomes" id="UP000515140"/>
    </source>
</evidence>
<accession>A0A6P5JHN8</accession>
<reference evidence="3 4" key="1">
    <citation type="submission" date="2025-04" db="UniProtKB">
        <authorList>
            <consortium name="RefSeq"/>
        </authorList>
    </citation>
    <scope>IDENTIFICATION</scope>
    <source>
        <tissue evidence="3 4">Spleen</tissue>
    </source>
</reference>
<keyword evidence="2" id="KW-1185">Reference proteome</keyword>
<sequence>MNIGAKAKAGGSRPLAPRLPSSSVPGPLGTPKRSGTVPLRATAEPRTVVKRSPGEQAGRATAVPKVTTALSGPPRTSKTGYNVPSTVSRQPLVRKAEPAPGAGQASRNDPSPRMSPLQTGPSTSRPGSQGSKVCTLAKQVRSAPAESAAKAKTALASTPTGRSNVAPAEARRDTARPAQGAQASRAGLPGSRLPGASGPEPGSPRAPPKSKARPSPLPKATAPRRTPKSPGDPVSSPASMARRKSREGSVGVQSRLPGPTRRQDRASTASLAQPSLQAPPSTGSVMRSTGPSLPSIPPPNRKDKQAHP</sequence>
<organism evidence="2 3">
    <name type="scientific">Phascolarctos cinereus</name>
    <name type="common">Koala</name>
    <dbReference type="NCBI Taxonomy" id="38626"/>
    <lineage>
        <taxon>Eukaryota</taxon>
        <taxon>Metazoa</taxon>
        <taxon>Chordata</taxon>
        <taxon>Craniata</taxon>
        <taxon>Vertebrata</taxon>
        <taxon>Euteleostomi</taxon>
        <taxon>Mammalia</taxon>
        <taxon>Metatheria</taxon>
        <taxon>Diprotodontia</taxon>
        <taxon>Phascolarctidae</taxon>
        <taxon>Phascolarctos</taxon>
    </lineage>
</organism>
<proteinExistence type="predicted"/>
<feature type="region of interest" description="Disordered" evidence="1">
    <location>
        <begin position="1"/>
        <end position="308"/>
    </location>
</feature>
<dbReference type="KEGG" id="pcw:110202099"/>
<name>A0A6P5JHN8_PHACI</name>
<dbReference type="GeneID" id="110202099"/>
<feature type="compositionally biased region" description="Polar residues" evidence="1">
    <location>
        <begin position="116"/>
        <end position="132"/>
    </location>
</feature>
<evidence type="ECO:0000313" key="4">
    <source>
        <dbReference type="RefSeq" id="XP_020833773.1"/>
    </source>
</evidence>
<feature type="compositionally biased region" description="Polar residues" evidence="1">
    <location>
        <begin position="68"/>
        <end position="89"/>
    </location>
</feature>
<gene>
    <name evidence="3 4" type="primary">LOC110202099</name>
</gene>
<protein>
    <submittedName>
        <fullName evidence="3 4">Uncharacterized protein LOC110202099</fullName>
    </submittedName>
</protein>
<dbReference type="RefSeq" id="XP_020833773.1">
    <property type="nucleotide sequence ID" value="XM_020978114.1"/>
</dbReference>